<dbReference type="Proteomes" id="UP000006073">
    <property type="component" value="Unassembled WGS sequence"/>
</dbReference>
<dbReference type="EMBL" id="ALWO02000032">
    <property type="protein sequence ID" value="EOZ96733.1"/>
    <property type="molecule type" value="Genomic_DNA"/>
</dbReference>
<gene>
    <name evidence="1" type="ORF">A33Q_2043</name>
</gene>
<dbReference type="OrthoDB" id="849114at2"/>
<dbReference type="PROSITE" id="PS51257">
    <property type="entry name" value="PROKAR_LIPOPROTEIN"/>
    <property type="match status" value="1"/>
</dbReference>
<evidence type="ECO:0000313" key="2">
    <source>
        <dbReference type="Proteomes" id="UP000006073"/>
    </source>
</evidence>
<dbReference type="InterPro" id="IPR025634">
    <property type="entry name" value="DUF4292"/>
</dbReference>
<evidence type="ECO:0000313" key="1">
    <source>
        <dbReference type="EMBL" id="EOZ96733.1"/>
    </source>
</evidence>
<name>S2E3H4_INDAL</name>
<evidence type="ECO:0008006" key="3">
    <source>
        <dbReference type="Google" id="ProtNLM"/>
    </source>
</evidence>
<keyword evidence="2" id="KW-1185">Reference proteome</keyword>
<dbReference type="AlphaFoldDB" id="S2E3H4"/>
<comment type="caution">
    <text evidence="1">The sequence shown here is derived from an EMBL/GenBank/DDBJ whole genome shotgun (WGS) entry which is preliminary data.</text>
</comment>
<sequence length="244" mass="27951">MIRSFLAMWVLLIVGIGCAPKPNLYTSDEVMQEFNPVYLEFDNLTARGRIVIEEPSGKTTRGTINIRAKKDSILWFSITPGLGLEAFRGTITKDRVMIKDRLNGQDINLTFQEVETIYDLSLSLDLLQNIIFANIPHEFSYRDRLIRVGQYFELTQAREGFRYHSRVSTQHGKVAELTSTSMKEKGSLMANYHVFEDLENQPFPNQMLLRLSFNTPDGPQASIVNLEMSRTELVSSPLSFPFRF</sequence>
<dbReference type="Pfam" id="PF14125">
    <property type="entry name" value="DUF4292"/>
    <property type="match status" value="1"/>
</dbReference>
<accession>S2E3H4</accession>
<reference evidence="1 2" key="1">
    <citation type="journal article" date="2013" name="Genome Announc.">
        <title>Draft Genome Sequence of Indibacter alkaliphilus Strain LW1T, Isolated from Lonar Lake, a Haloalkaline Lake in the Buldana District of Maharashtra, India.</title>
        <authorList>
            <person name="Singh A."/>
            <person name="Kumar Jangir P."/>
            <person name="Sharma R."/>
            <person name="Singh A."/>
            <person name="Kumar Pinnaka A."/>
            <person name="Shivaji S."/>
        </authorList>
    </citation>
    <scope>NUCLEOTIDE SEQUENCE [LARGE SCALE GENOMIC DNA]</scope>
    <source>
        <strain evidence="2">CCUG 57479 / KCTC 22604 / LW1</strain>
    </source>
</reference>
<protein>
    <recommendedName>
        <fullName evidence="3">DUF4292 domain-containing protein</fullName>
    </recommendedName>
</protein>
<proteinExistence type="predicted"/>
<dbReference type="STRING" id="1189612.A33Q_2043"/>
<dbReference type="RefSeq" id="WP_016255007.1">
    <property type="nucleotide sequence ID" value="NZ_ALWO02000032.1"/>
</dbReference>
<dbReference type="eggNOG" id="COG2834">
    <property type="taxonomic scope" value="Bacteria"/>
</dbReference>
<organism evidence="1 2">
    <name type="scientific">Indibacter alkaliphilus (strain CCUG 57479 / KCTC 22604 / LW1)</name>
    <dbReference type="NCBI Taxonomy" id="1189612"/>
    <lineage>
        <taxon>Bacteria</taxon>
        <taxon>Pseudomonadati</taxon>
        <taxon>Bacteroidota</taxon>
        <taxon>Cytophagia</taxon>
        <taxon>Cytophagales</taxon>
        <taxon>Cyclobacteriaceae</taxon>
    </lineage>
</organism>